<dbReference type="AlphaFoldDB" id="A0A939DAW1"/>
<evidence type="ECO:0000256" key="9">
    <source>
        <dbReference type="ARBA" id="ARBA00048540"/>
    </source>
</evidence>
<evidence type="ECO:0000313" key="13">
    <source>
        <dbReference type="Proteomes" id="UP000664545"/>
    </source>
</evidence>
<evidence type="ECO:0000256" key="4">
    <source>
        <dbReference type="ARBA" id="ARBA00022679"/>
    </source>
</evidence>
<comment type="cofactor">
    <cofactor evidence="11">
        <name>Mg(2+)</name>
        <dbReference type="ChEBI" id="CHEBI:18420"/>
    </cofactor>
    <cofactor evidence="11">
        <name>Mn(2+)</name>
        <dbReference type="ChEBI" id="CHEBI:29035"/>
    </cofactor>
    <text evidence="11">Magnesium. Can also use manganese.</text>
</comment>
<sequence length="334" mass="37314">MLLINLTACKDGEKKRYETEFLNLFDTVTRIVGYADSEEEFTKQVQMIHDDLEVYHQLYDIYNDYPGVSNIKTINDQAGLAPVKVDQKIIDLLKFSQEAYNMSDGKVNVAMGAVLKIWHDHREAGTEDPEKATLPSVEELQAASEHTDINQMFIDEKNNTVFLKDPKMSLDVGAIAKGYATEMVSKFAEKNGVTSMLLSVGGNVRSIGKRGDGAEWKVGVQNPYDQNGKNISKVSLTESSLVTSGIYERYYRIDGKIYHHIIDPVTLFPASYFVSVTILCPDSGMADALSTAVFNVPFEEGKALIERLPDTEALWAFADGTIKYSSHFKDYVSE</sequence>
<dbReference type="EC" id="2.7.1.180" evidence="1 10"/>
<feature type="binding site" evidence="11">
    <location>
        <position position="291"/>
    </location>
    <ligand>
        <name>Mg(2+)</name>
        <dbReference type="ChEBI" id="CHEBI:18420"/>
    </ligand>
</feature>
<comment type="catalytic activity">
    <reaction evidence="9 10">
        <text>L-threonyl-[protein] + FAD = FMN-L-threonyl-[protein] + AMP + H(+)</text>
        <dbReference type="Rhea" id="RHEA:36847"/>
        <dbReference type="Rhea" id="RHEA-COMP:11060"/>
        <dbReference type="Rhea" id="RHEA-COMP:11061"/>
        <dbReference type="ChEBI" id="CHEBI:15378"/>
        <dbReference type="ChEBI" id="CHEBI:30013"/>
        <dbReference type="ChEBI" id="CHEBI:57692"/>
        <dbReference type="ChEBI" id="CHEBI:74257"/>
        <dbReference type="ChEBI" id="CHEBI:456215"/>
        <dbReference type="EC" id="2.7.1.180"/>
    </reaction>
</comment>
<keyword evidence="6 10" id="KW-0274">FAD</keyword>
<evidence type="ECO:0000256" key="8">
    <source>
        <dbReference type="ARBA" id="ARBA00031306"/>
    </source>
</evidence>
<dbReference type="InterPro" id="IPR024932">
    <property type="entry name" value="ApbE"/>
</dbReference>
<keyword evidence="4 10" id="KW-0808">Transferase</keyword>
<comment type="caution">
    <text evidence="12">The sequence shown here is derived from an EMBL/GenBank/DDBJ whole genome shotgun (WGS) entry which is preliminary data.</text>
</comment>
<organism evidence="12 13">
    <name type="scientific">Clostridium aminobutyricum</name>
    <dbReference type="NCBI Taxonomy" id="33953"/>
    <lineage>
        <taxon>Bacteria</taxon>
        <taxon>Bacillati</taxon>
        <taxon>Bacillota</taxon>
        <taxon>Clostridia</taxon>
        <taxon>Eubacteriales</taxon>
        <taxon>Clostridiaceae</taxon>
        <taxon>Clostridium</taxon>
    </lineage>
</organism>
<reference evidence="12" key="1">
    <citation type="submission" date="2021-02" db="EMBL/GenBank/DDBJ databases">
        <title>Abyssanaerobacter marinus gen.nov., sp., nov, anaerobic bacterium isolated from the Onnuri vent field of Indian Ocean and suggestion of Mogibacteriaceae fam. nov., and proposal of reclassification of ambiguous this family's genus member.</title>
        <authorList>
            <person name="Kim Y.J."/>
            <person name="Yang J.-A."/>
        </authorList>
    </citation>
    <scope>NUCLEOTIDE SEQUENCE</scope>
    <source>
        <strain evidence="12">DSM 2634</strain>
    </source>
</reference>
<dbReference type="Proteomes" id="UP000664545">
    <property type="component" value="Unassembled WGS sequence"/>
</dbReference>
<comment type="similarity">
    <text evidence="10">Belongs to the ApbE family.</text>
</comment>
<accession>A0A939DAW1</accession>
<dbReference type="Pfam" id="PF02424">
    <property type="entry name" value="ApbE"/>
    <property type="match status" value="1"/>
</dbReference>
<feature type="binding site" evidence="11">
    <location>
        <position position="287"/>
    </location>
    <ligand>
        <name>Mg(2+)</name>
        <dbReference type="ChEBI" id="CHEBI:18420"/>
    </ligand>
</feature>
<dbReference type="GO" id="GO:0046872">
    <property type="term" value="F:metal ion binding"/>
    <property type="evidence" value="ECO:0007669"/>
    <property type="project" value="UniProtKB-UniRule"/>
</dbReference>
<dbReference type="PIRSF" id="PIRSF006268">
    <property type="entry name" value="ApbE"/>
    <property type="match status" value="1"/>
</dbReference>
<keyword evidence="7 10" id="KW-0460">Magnesium</keyword>
<dbReference type="GO" id="GO:0016740">
    <property type="term" value="F:transferase activity"/>
    <property type="evidence" value="ECO:0007669"/>
    <property type="project" value="UniProtKB-UniRule"/>
</dbReference>
<dbReference type="PANTHER" id="PTHR30040">
    <property type="entry name" value="THIAMINE BIOSYNTHESIS LIPOPROTEIN APBE"/>
    <property type="match status" value="1"/>
</dbReference>
<dbReference type="InterPro" id="IPR003374">
    <property type="entry name" value="ApbE-like_sf"/>
</dbReference>
<protein>
    <recommendedName>
        <fullName evidence="2 10">FAD:protein FMN transferase</fullName>
        <ecNumber evidence="1 10">2.7.1.180</ecNumber>
    </recommendedName>
    <alternativeName>
        <fullName evidence="8 10">Flavin transferase</fullName>
    </alternativeName>
</protein>
<evidence type="ECO:0000256" key="1">
    <source>
        <dbReference type="ARBA" id="ARBA00011955"/>
    </source>
</evidence>
<evidence type="ECO:0000256" key="2">
    <source>
        <dbReference type="ARBA" id="ARBA00016337"/>
    </source>
</evidence>
<evidence type="ECO:0000256" key="11">
    <source>
        <dbReference type="PIRSR" id="PIRSR006268-2"/>
    </source>
</evidence>
<evidence type="ECO:0000256" key="6">
    <source>
        <dbReference type="ARBA" id="ARBA00022827"/>
    </source>
</evidence>
<keyword evidence="13" id="KW-1185">Reference proteome</keyword>
<dbReference type="SUPFAM" id="SSF143631">
    <property type="entry name" value="ApbE-like"/>
    <property type="match status" value="1"/>
</dbReference>
<gene>
    <name evidence="12" type="ORF">JYB65_14645</name>
</gene>
<dbReference type="PANTHER" id="PTHR30040:SF2">
    <property type="entry name" value="FAD:PROTEIN FMN TRANSFERASE"/>
    <property type="match status" value="1"/>
</dbReference>
<keyword evidence="3 10" id="KW-0285">Flavoprotein</keyword>
<keyword evidence="5 10" id="KW-0479">Metal-binding</keyword>
<evidence type="ECO:0000313" key="12">
    <source>
        <dbReference type="EMBL" id="MBN7774604.1"/>
    </source>
</evidence>
<feature type="binding site" evidence="11">
    <location>
        <position position="174"/>
    </location>
    <ligand>
        <name>Mg(2+)</name>
        <dbReference type="ChEBI" id="CHEBI:18420"/>
    </ligand>
</feature>
<evidence type="ECO:0000256" key="10">
    <source>
        <dbReference type="PIRNR" id="PIRNR006268"/>
    </source>
</evidence>
<name>A0A939DAW1_CLOAM</name>
<proteinExistence type="inferred from homology"/>
<dbReference type="EMBL" id="JAFJZZ010000012">
    <property type="protein sequence ID" value="MBN7774604.1"/>
    <property type="molecule type" value="Genomic_DNA"/>
</dbReference>
<dbReference type="Gene3D" id="3.10.520.10">
    <property type="entry name" value="ApbE-like domains"/>
    <property type="match status" value="1"/>
</dbReference>
<evidence type="ECO:0000256" key="5">
    <source>
        <dbReference type="ARBA" id="ARBA00022723"/>
    </source>
</evidence>
<evidence type="ECO:0000256" key="7">
    <source>
        <dbReference type="ARBA" id="ARBA00022842"/>
    </source>
</evidence>
<evidence type="ECO:0000256" key="3">
    <source>
        <dbReference type="ARBA" id="ARBA00022630"/>
    </source>
</evidence>